<accession>A0A9E8A390</accession>
<evidence type="ECO:0000313" key="1">
    <source>
        <dbReference type="EMBL" id="UZF86870.1"/>
    </source>
</evidence>
<sequence>MIARASWLGNDGFAWAGSGLPRLRRPAQIEPWKPEDGQGYVIRRQDADGSVVFFISNPPSWTMRWRAASRFEGRAEAAALIAPKTATTPAGPAAEIGAEIVKLQNGFPG</sequence>
<gene>
    <name evidence="1" type="ORF">NWE54_24455</name>
</gene>
<name>A0A9E8A390_9HYPH</name>
<proteinExistence type="predicted"/>
<protein>
    <submittedName>
        <fullName evidence="1">Uncharacterized protein</fullName>
    </submittedName>
</protein>
<dbReference type="EMBL" id="CP102774">
    <property type="protein sequence ID" value="UZF86870.1"/>
    <property type="molecule type" value="Genomic_DNA"/>
</dbReference>
<organism evidence="1">
    <name type="scientific">Bosea sp. NBC_00436</name>
    <dbReference type="NCBI Taxonomy" id="2969620"/>
    <lineage>
        <taxon>Bacteria</taxon>
        <taxon>Pseudomonadati</taxon>
        <taxon>Pseudomonadota</taxon>
        <taxon>Alphaproteobacteria</taxon>
        <taxon>Hyphomicrobiales</taxon>
        <taxon>Boseaceae</taxon>
        <taxon>Bosea</taxon>
    </lineage>
</organism>
<dbReference type="AlphaFoldDB" id="A0A9E8A390"/>
<reference evidence="1" key="1">
    <citation type="submission" date="2022-08" db="EMBL/GenBank/DDBJ databases">
        <title>Complete Genome Sequences of 2 Bosea sp. soil isolates.</title>
        <authorList>
            <person name="Alvarez Arevalo M."/>
            <person name="Sterndorff E.B."/>
            <person name="Faurdal D."/>
            <person name="Joergensen T.S."/>
            <person name="Weber T."/>
        </authorList>
    </citation>
    <scope>NUCLEOTIDE SEQUENCE</scope>
    <source>
        <strain evidence="1">NBC_00436</strain>
    </source>
</reference>